<dbReference type="AlphaFoldDB" id="A0A2Z2MGE4"/>
<sequence>MGFLGVVRAGQVQRPRREVSEDELVPPVEDAVGVVHRYVAVLGIGDAGVVLLKKPVSFFVAPVYDLWRFWIQELQREFS</sequence>
<keyword evidence="2" id="KW-1185">Reference proteome</keyword>
<dbReference type="EMBL" id="CP014855">
    <property type="protein sequence ID" value="ASJ01541.1"/>
    <property type="molecule type" value="Genomic_DNA"/>
</dbReference>
<gene>
    <name evidence="1" type="ORF">A3K92_08640</name>
</gene>
<protein>
    <submittedName>
        <fullName evidence="1">Uncharacterized protein</fullName>
    </submittedName>
</protein>
<reference evidence="1 2" key="1">
    <citation type="submission" date="2016-03" db="EMBL/GenBank/DDBJ databases">
        <title>Complete genome sequence of Thermococcus gorgonarius.</title>
        <authorList>
            <person name="Oger P.M."/>
        </authorList>
    </citation>
    <scope>NUCLEOTIDE SEQUENCE [LARGE SCALE GENOMIC DNA]</scope>
    <source>
        <strain evidence="1 2">W-12</strain>
    </source>
</reference>
<evidence type="ECO:0000313" key="2">
    <source>
        <dbReference type="Proteomes" id="UP000250134"/>
    </source>
</evidence>
<accession>A0A2Z2MGE4</accession>
<dbReference type="Proteomes" id="UP000250134">
    <property type="component" value="Chromosome"/>
</dbReference>
<organism evidence="1 2">
    <name type="scientific">Thermococcus gorgonarius</name>
    <dbReference type="NCBI Taxonomy" id="71997"/>
    <lineage>
        <taxon>Archaea</taxon>
        <taxon>Methanobacteriati</taxon>
        <taxon>Methanobacteriota</taxon>
        <taxon>Thermococci</taxon>
        <taxon>Thermococcales</taxon>
        <taxon>Thermococcaceae</taxon>
        <taxon>Thermococcus</taxon>
    </lineage>
</organism>
<dbReference type="KEGG" id="tgg:A3K92_08640"/>
<proteinExistence type="predicted"/>
<name>A0A2Z2MGE4_THEGO</name>
<evidence type="ECO:0000313" key="1">
    <source>
        <dbReference type="EMBL" id="ASJ01541.1"/>
    </source>
</evidence>